<proteinExistence type="inferred from homology"/>
<dbReference type="VEuPathDB" id="FungiDB:H257_03087"/>
<dbReference type="SUPFAM" id="SSF56534">
    <property type="entry name" value="Aromatic aminoacid monoxygenases, catalytic and oligomerization domains"/>
    <property type="match status" value="1"/>
</dbReference>
<feature type="domain" description="Biopterin-dependent aromatic amino acid hydroxylase family profile" evidence="10">
    <location>
        <begin position="196"/>
        <end position="278"/>
    </location>
</feature>
<organism evidence="12 13">
    <name type="scientific">Aphanomyces astaci</name>
    <name type="common">Crayfish plague agent</name>
    <dbReference type="NCBI Taxonomy" id="112090"/>
    <lineage>
        <taxon>Eukaryota</taxon>
        <taxon>Sar</taxon>
        <taxon>Stramenopiles</taxon>
        <taxon>Oomycota</taxon>
        <taxon>Saprolegniomycetes</taxon>
        <taxon>Saprolegniales</taxon>
        <taxon>Verrucalvaceae</taxon>
        <taxon>Aphanomyces</taxon>
    </lineage>
</organism>
<dbReference type="VEuPathDB" id="FungiDB:H257_03088"/>
<evidence type="ECO:0000259" key="11">
    <source>
        <dbReference type="PROSITE" id="PS51671"/>
    </source>
</evidence>
<feature type="binding site" evidence="8">
    <location>
        <position position="313"/>
    </location>
    <ligand>
        <name>Fe cation</name>
        <dbReference type="ChEBI" id="CHEBI:24875"/>
    </ligand>
</feature>
<dbReference type="Gene3D" id="3.30.70.260">
    <property type="match status" value="1"/>
</dbReference>
<dbReference type="AlphaFoldDB" id="A0A3R7AYH6"/>
<dbReference type="InterPro" id="IPR002912">
    <property type="entry name" value="ACT_dom"/>
</dbReference>
<dbReference type="CDD" id="cd04905">
    <property type="entry name" value="ACT_CM-PDT"/>
    <property type="match status" value="1"/>
</dbReference>
<dbReference type="PANTHER" id="PTHR11473">
    <property type="entry name" value="AROMATIC AMINO ACID HYDROXYLASE"/>
    <property type="match status" value="1"/>
</dbReference>
<feature type="domain" description="Biopterin-dependent aromatic amino acid hydroxylase family profile" evidence="10">
    <location>
        <begin position="279"/>
        <end position="444"/>
    </location>
</feature>
<evidence type="ECO:0000256" key="8">
    <source>
        <dbReference type="PIRSR" id="PIRSR601273-2"/>
    </source>
</evidence>
<keyword evidence="9" id="KW-0175">Coiled coil</keyword>
<dbReference type="InterPro" id="IPR036951">
    <property type="entry name" value="ArAA_hydroxylase_sf"/>
</dbReference>
<evidence type="ECO:0000256" key="9">
    <source>
        <dbReference type="SAM" id="Coils"/>
    </source>
</evidence>
<dbReference type="PROSITE" id="PS51671">
    <property type="entry name" value="ACT"/>
    <property type="match status" value="1"/>
</dbReference>
<dbReference type="InterPro" id="IPR045865">
    <property type="entry name" value="ACT-like_dom_sf"/>
</dbReference>
<dbReference type="SUPFAM" id="SSF55021">
    <property type="entry name" value="ACT-like"/>
    <property type="match status" value="1"/>
</dbReference>
<dbReference type="PROSITE" id="PS51410">
    <property type="entry name" value="BH4_AAA_HYDROXYL_2"/>
    <property type="match status" value="2"/>
</dbReference>
<dbReference type="PANTHER" id="PTHR11473:SF24">
    <property type="entry name" value="PHENYLALANINE-4-HYDROXYLASE"/>
    <property type="match status" value="1"/>
</dbReference>
<dbReference type="Pfam" id="PF00351">
    <property type="entry name" value="Biopterin_H"/>
    <property type="match status" value="2"/>
</dbReference>
<dbReference type="Gene3D" id="1.10.800.10">
    <property type="entry name" value="Aromatic amino acid hydroxylase"/>
    <property type="match status" value="2"/>
</dbReference>
<dbReference type="GO" id="GO:0005506">
    <property type="term" value="F:iron ion binding"/>
    <property type="evidence" value="ECO:0007669"/>
    <property type="project" value="InterPro"/>
</dbReference>
<dbReference type="Proteomes" id="UP000285430">
    <property type="component" value="Unassembled WGS sequence"/>
</dbReference>
<keyword evidence="5" id="KW-0560">Oxidoreductase</keyword>
<evidence type="ECO:0000256" key="1">
    <source>
        <dbReference type="ARBA" id="ARBA00001954"/>
    </source>
</evidence>
<feature type="coiled-coil region" evidence="9">
    <location>
        <begin position="454"/>
        <end position="481"/>
    </location>
</feature>
<evidence type="ECO:0000256" key="3">
    <source>
        <dbReference type="ARBA" id="ARBA00011995"/>
    </source>
</evidence>
<sequence length="702" mass="78633">MRVYLAQLLKSSDIVPVCIFLYPPTTTTTMAFRTTTSRLAAAVLSSSRSHAFRQTARLTTASLPSIARSTLARSFGPSTHKSLSPAAQFVRAYSQTAVVRGLDKPKTSLLLETNDGPGSLQDVLKFFWKHDVNMVRIESRPTKGPAPDYAFYIDFDGRPGETAVDDLLDDLKRHCKQILVLNDKKGTINDLDLTVKTWGVVYDRMEDMWAKYACDEFKYILPLLESNCGYGRDNIPQAQDISDFLKECTGFTLRPVAGLLSARDFLNGLAFRVFFSTQDPDFADFSHEIGLASLGASDEEIERLATCYWFSVEFGVCMQNGEKKAYGAGLLSSFGELEYACSPTRPAGGEAAFPEYRPWNPVDAAKQNYPITTYQPVYYVADSLADAKARMREFTEDMKKPFYARYNPYQQTISVDRAVSVQLMAAKDGSESLTSDETIHDDELVAVPKRKRIRKRAMDELAYLKGQVAEYTQQLHALQAKVPDLAAVSQWEGRSRRQAAERAAVEQENHKLKAALEGQLKIVESLVKIVTKRPKLAEEMYLDVGARHDALPADPAVRVARMHAMVDAEYPKWEGHFITKRLLDPPVATAPAIETNVQLVISKADSSDKCTVKYYAHGTLPCKSRQDVTPLELLTLNNDTDDDDNEDDIMSMPAAYHMEFAQFMMASYRDNLESLSIHIDHTLLAVMDPLDTKRTLYDSPPE</sequence>
<dbReference type="EC" id="1.14.16.1" evidence="3"/>
<dbReference type="InterPro" id="IPR001273">
    <property type="entry name" value="ArAA_hydroxylase"/>
</dbReference>
<evidence type="ECO:0000256" key="6">
    <source>
        <dbReference type="ARBA" id="ARBA00023004"/>
    </source>
</evidence>
<keyword evidence="7" id="KW-0503">Monooxygenase</keyword>
<comment type="cofactor">
    <cofactor evidence="1 8">
        <name>Fe(2+)</name>
        <dbReference type="ChEBI" id="CHEBI:29033"/>
    </cofactor>
</comment>
<feature type="domain" description="ACT" evidence="11">
    <location>
        <begin position="108"/>
        <end position="185"/>
    </location>
</feature>
<comment type="caution">
    <text evidence="12">The sequence shown here is derived from an EMBL/GenBank/DDBJ whole genome shotgun (WGS) entry which is preliminary data.</text>
</comment>
<evidence type="ECO:0000313" key="12">
    <source>
        <dbReference type="EMBL" id="RHZ12507.1"/>
    </source>
</evidence>
<evidence type="ECO:0000259" key="10">
    <source>
        <dbReference type="PROSITE" id="PS51410"/>
    </source>
</evidence>
<keyword evidence="4 8" id="KW-0479">Metal-binding</keyword>
<dbReference type="EMBL" id="QUTH01004714">
    <property type="protein sequence ID" value="RHZ12507.1"/>
    <property type="molecule type" value="Genomic_DNA"/>
</dbReference>
<comment type="similarity">
    <text evidence="2">Belongs to the biopterin-dependent aromatic amino acid hydroxylase family.</text>
</comment>
<dbReference type="InterPro" id="IPR019774">
    <property type="entry name" value="Aromatic-AA_hydroxylase_C"/>
</dbReference>
<evidence type="ECO:0000256" key="2">
    <source>
        <dbReference type="ARBA" id="ARBA00009712"/>
    </source>
</evidence>
<evidence type="ECO:0000256" key="5">
    <source>
        <dbReference type="ARBA" id="ARBA00023002"/>
    </source>
</evidence>
<evidence type="ECO:0000256" key="4">
    <source>
        <dbReference type="ARBA" id="ARBA00022723"/>
    </source>
</evidence>
<name>A0A3R7AYH6_APHAT</name>
<gene>
    <name evidence="12" type="ORF">DYB37_000912</name>
</gene>
<accession>A0A3R7AYH6</accession>
<dbReference type="GO" id="GO:0004505">
    <property type="term" value="F:phenylalanine 4-monooxygenase activity"/>
    <property type="evidence" value="ECO:0007669"/>
    <property type="project" value="UniProtKB-EC"/>
</dbReference>
<keyword evidence="6 8" id="KW-0408">Iron</keyword>
<protein>
    <recommendedName>
        <fullName evidence="3">phenylalanine 4-monooxygenase</fullName>
        <ecNumber evidence="3">1.14.16.1</ecNumber>
    </recommendedName>
</protein>
<dbReference type="InterPro" id="IPR036329">
    <property type="entry name" value="Aro-AA_hydroxylase_C_sf"/>
</dbReference>
<evidence type="ECO:0000256" key="7">
    <source>
        <dbReference type="ARBA" id="ARBA00023033"/>
    </source>
</evidence>
<reference evidence="12 13" key="1">
    <citation type="submission" date="2018-08" db="EMBL/GenBank/DDBJ databases">
        <title>Aphanomyces genome sequencing and annotation.</title>
        <authorList>
            <person name="Minardi D."/>
            <person name="Oidtmann B."/>
            <person name="Van Der Giezen M."/>
            <person name="Studholme D.J."/>
        </authorList>
    </citation>
    <scope>NUCLEOTIDE SEQUENCE [LARGE SCALE GENOMIC DNA]</scope>
    <source>
        <strain evidence="12 13">Da</strain>
    </source>
</reference>
<evidence type="ECO:0000313" key="13">
    <source>
        <dbReference type="Proteomes" id="UP000285430"/>
    </source>
</evidence>